<dbReference type="OrthoDB" id="10262413at2759"/>
<keyword evidence="2" id="KW-1185">Reference proteome</keyword>
<dbReference type="SUPFAM" id="SSF51735">
    <property type="entry name" value="NAD(P)-binding Rossmann-fold domains"/>
    <property type="match status" value="1"/>
</dbReference>
<reference evidence="1 2" key="1">
    <citation type="submission" date="2013-03" db="EMBL/GenBank/DDBJ databases">
        <title>The Genome Sequence of Exophiala aquamarina CBS 119918.</title>
        <authorList>
            <consortium name="The Broad Institute Genomics Platform"/>
            <person name="Cuomo C."/>
            <person name="de Hoog S."/>
            <person name="Gorbushina A."/>
            <person name="Walker B."/>
            <person name="Young S.K."/>
            <person name="Zeng Q."/>
            <person name="Gargeya S."/>
            <person name="Fitzgerald M."/>
            <person name="Haas B."/>
            <person name="Abouelleil A."/>
            <person name="Allen A.W."/>
            <person name="Alvarado L."/>
            <person name="Arachchi H.M."/>
            <person name="Berlin A.M."/>
            <person name="Chapman S.B."/>
            <person name="Gainer-Dewar J."/>
            <person name="Goldberg J."/>
            <person name="Griggs A."/>
            <person name="Gujja S."/>
            <person name="Hansen M."/>
            <person name="Howarth C."/>
            <person name="Imamovic A."/>
            <person name="Ireland A."/>
            <person name="Larimer J."/>
            <person name="McCowan C."/>
            <person name="Murphy C."/>
            <person name="Pearson M."/>
            <person name="Poon T.W."/>
            <person name="Priest M."/>
            <person name="Roberts A."/>
            <person name="Saif S."/>
            <person name="Shea T."/>
            <person name="Sisk P."/>
            <person name="Sykes S."/>
            <person name="Wortman J."/>
            <person name="Nusbaum C."/>
            <person name="Birren B."/>
        </authorList>
    </citation>
    <scope>NUCLEOTIDE SEQUENCE [LARGE SCALE GENOMIC DNA]</scope>
    <source>
        <strain evidence="1 2">CBS 119918</strain>
    </source>
</reference>
<dbReference type="STRING" id="1182545.A0A072PL81"/>
<evidence type="ECO:0000313" key="2">
    <source>
        <dbReference type="Proteomes" id="UP000027920"/>
    </source>
</evidence>
<dbReference type="EMBL" id="AMGV01000002">
    <property type="protein sequence ID" value="KEF60517.1"/>
    <property type="molecule type" value="Genomic_DNA"/>
</dbReference>
<dbReference type="HOGENOM" id="CLU_126660_0_0_1"/>
<gene>
    <name evidence="1" type="ORF">A1O9_02078</name>
</gene>
<accession>A0A072PL81</accession>
<sequence>MKTYILYLPILYGIGTGEFNKISGQIPALMKATIRHGFTSVVGDGQGRKSHVHIEDVGTYYELLLGQILIGKPVPSGLDGVFFVVSGSQSYQDISMGIAKAATELSIIKDEDLTSLTIEEAVAKLDWSESKTAVELAFVSNVQATADNGKSLNWKPRHQDDHFKGHYTEVWKAVLEDLKMKLG</sequence>
<organism evidence="1 2">
    <name type="scientific">Exophiala aquamarina CBS 119918</name>
    <dbReference type="NCBI Taxonomy" id="1182545"/>
    <lineage>
        <taxon>Eukaryota</taxon>
        <taxon>Fungi</taxon>
        <taxon>Dikarya</taxon>
        <taxon>Ascomycota</taxon>
        <taxon>Pezizomycotina</taxon>
        <taxon>Eurotiomycetes</taxon>
        <taxon>Chaetothyriomycetidae</taxon>
        <taxon>Chaetothyriales</taxon>
        <taxon>Herpotrichiellaceae</taxon>
        <taxon>Exophiala</taxon>
    </lineage>
</organism>
<name>A0A072PL81_9EURO</name>
<dbReference type="Proteomes" id="UP000027920">
    <property type="component" value="Unassembled WGS sequence"/>
</dbReference>
<dbReference type="InterPro" id="IPR036291">
    <property type="entry name" value="NAD(P)-bd_dom_sf"/>
</dbReference>
<protein>
    <recommendedName>
        <fullName evidence="3">NAD-dependent epimerase/dehydratase domain-containing protein</fullName>
    </recommendedName>
</protein>
<dbReference type="Gene3D" id="3.40.50.720">
    <property type="entry name" value="NAD(P)-binding Rossmann-like Domain"/>
    <property type="match status" value="1"/>
</dbReference>
<proteinExistence type="predicted"/>
<evidence type="ECO:0008006" key="3">
    <source>
        <dbReference type="Google" id="ProtNLM"/>
    </source>
</evidence>
<dbReference type="VEuPathDB" id="FungiDB:A1O9_02078"/>
<dbReference type="GeneID" id="25277023"/>
<evidence type="ECO:0000313" key="1">
    <source>
        <dbReference type="EMBL" id="KEF60517.1"/>
    </source>
</evidence>
<dbReference type="AlphaFoldDB" id="A0A072PL81"/>
<dbReference type="RefSeq" id="XP_013263107.1">
    <property type="nucleotide sequence ID" value="XM_013407653.1"/>
</dbReference>
<comment type="caution">
    <text evidence="1">The sequence shown here is derived from an EMBL/GenBank/DDBJ whole genome shotgun (WGS) entry which is preliminary data.</text>
</comment>